<proteinExistence type="predicted"/>
<dbReference type="OrthoDB" id="199485at2"/>
<reference evidence="1 2" key="1">
    <citation type="journal article" date="2011" name="J. Bacteriol.">
        <title>Genome sequence of the verrucomicrobium Opitutus terrae PB90-1, an abundant inhabitant of rice paddy soil ecosystems.</title>
        <authorList>
            <person name="van Passel M.W."/>
            <person name="Kant R."/>
            <person name="Palva A."/>
            <person name="Copeland A."/>
            <person name="Lucas S."/>
            <person name="Lapidus A."/>
            <person name="Glavina del Rio T."/>
            <person name="Pitluck S."/>
            <person name="Goltsman E."/>
            <person name="Clum A."/>
            <person name="Sun H."/>
            <person name="Schmutz J."/>
            <person name="Larimer F.W."/>
            <person name="Land M.L."/>
            <person name="Hauser L."/>
            <person name="Kyrpides N."/>
            <person name="Mikhailova N."/>
            <person name="Richardson P.P."/>
            <person name="Janssen P.H."/>
            <person name="de Vos W.M."/>
            <person name="Smidt H."/>
        </authorList>
    </citation>
    <scope>NUCLEOTIDE SEQUENCE [LARGE SCALE GENOMIC DNA]</scope>
    <source>
        <strain evidence="2">DSM 11246 / JCM 15787 / PB90-1</strain>
    </source>
</reference>
<dbReference type="RefSeq" id="WP_012375202.1">
    <property type="nucleotide sequence ID" value="NC_010571.1"/>
</dbReference>
<evidence type="ECO:0000313" key="1">
    <source>
        <dbReference type="EMBL" id="ACB75665.1"/>
    </source>
</evidence>
<accession>B1ZS66</accession>
<protein>
    <submittedName>
        <fullName evidence="1">Uncharacterized protein</fullName>
    </submittedName>
</protein>
<dbReference type="EMBL" id="CP001032">
    <property type="protein sequence ID" value="ACB75665.1"/>
    <property type="molecule type" value="Genomic_DNA"/>
</dbReference>
<dbReference type="Proteomes" id="UP000007013">
    <property type="component" value="Chromosome"/>
</dbReference>
<organism evidence="1 2">
    <name type="scientific">Opitutus terrae (strain DSM 11246 / JCM 15787 / PB90-1)</name>
    <dbReference type="NCBI Taxonomy" id="452637"/>
    <lineage>
        <taxon>Bacteria</taxon>
        <taxon>Pseudomonadati</taxon>
        <taxon>Verrucomicrobiota</taxon>
        <taxon>Opitutia</taxon>
        <taxon>Opitutales</taxon>
        <taxon>Opitutaceae</taxon>
        <taxon>Opitutus</taxon>
    </lineage>
</organism>
<dbReference type="AlphaFoldDB" id="B1ZS66"/>
<dbReference type="HOGENOM" id="CLU_2881460_0_0_0"/>
<name>B1ZS66_OPITP</name>
<keyword evidence="2" id="KW-1185">Reference proteome</keyword>
<evidence type="ECO:0000313" key="2">
    <source>
        <dbReference type="Proteomes" id="UP000007013"/>
    </source>
</evidence>
<dbReference type="KEGG" id="ote:Oter_2383"/>
<sequence length="63" mass="7023">MPFTVPMDHQPPANTPAIVRHLAREDVTWNRPVFKAPPLNVIPPFADISKLVLDIRKPDALGT</sequence>
<gene>
    <name evidence="1" type="ordered locus">Oter_2383</name>
</gene>